<reference evidence="1 2" key="1">
    <citation type="journal article" date="2021" name="Sci. Rep.">
        <title>Chromosome anchoring in Senegalese sole (Solea senegalensis) reveals sex-associated markers and genome rearrangements in flatfish.</title>
        <authorList>
            <person name="Guerrero-Cozar I."/>
            <person name="Gomez-Garrido J."/>
            <person name="Berbel C."/>
            <person name="Martinez-Blanch J.F."/>
            <person name="Alioto T."/>
            <person name="Claros M.G."/>
            <person name="Gagnaire P.A."/>
            <person name="Manchado M."/>
        </authorList>
    </citation>
    <scope>NUCLEOTIDE SEQUENCE [LARGE SCALE GENOMIC DNA]</scope>
    <source>
        <strain evidence="1">Sse05_10M</strain>
    </source>
</reference>
<gene>
    <name evidence="1" type="ORF">JOB18_023652</name>
</gene>
<protein>
    <submittedName>
        <fullName evidence="1">Uncharacterized protein</fullName>
    </submittedName>
</protein>
<evidence type="ECO:0000313" key="1">
    <source>
        <dbReference type="EMBL" id="KAG7520134.1"/>
    </source>
</evidence>
<dbReference type="EMBL" id="JAGKHQ010000003">
    <property type="protein sequence ID" value="KAG7520134.1"/>
    <property type="molecule type" value="Genomic_DNA"/>
</dbReference>
<keyword evidence="2" id="KW-1185">Reference proteome</keyword>
<evidence type="ECO:0000313" key="2">
    <source>
        <dbReference type="Proteomes" id="UP000693946"/>
    </source>
</evidence>
<sequence length="171" mass="19238">MASLCGEHVVQAFWDCADCPASGPQLHLRVTDYSCRQAAINTREHYSRYHNRCNFIDPPSNSTSYRNRGNCKGCGMRAISQCKTAHVISVLKECVVGNHMMCTPEIFFTLYCFIKAEKDNVHSLQLHSALLSLVHCQFAYVIQPGHSICGQMTTAQHLQRKASDRSICLKQ</sequence>
<organism evidence="1 2">
    <name type="scientific">Solea senegalensis</name>
    <name type="common">Senegalese sole</name>
    <dbReference type="NCBI Taxonomy" id="28829"/>
    <lineage>
        <taxon>Eukaryota</taxon>
        <taxon>Metazoa</taxon>
        <taxon>Chordata</taxon>
        <taxon>Craniata</taxon>
        <taxon>Vertebrata</taxon>
        <taxon>Euteleostomi</taxon>
        <taxon>Actinopterygii</taxon>
        <taxon>Neopterygii</taxon>
        <taxon>Teleostei</taxon>
        <taxon>Neoteleostei</taxon>
        <taxon>Acanthomorphata</taxon>
        <taxon>Carangaria</taxon>
        <taxon>Pleuronectiformes</taxon>
        <taxon>Pleuronectoidei</taxon>
        <taxon>Soleidae</taxon>
        <taxon>Solea</taxon>
    </lineage>
</organism>
<dbReference type="Proteomes" id="UP000693946">
    <property type="component" value="Linkage Group LG11"/>
</dbReference>
<dbReference type="AlphaFoldDB" id="A0AAV6SRG0"/>
<comment type="caution">
    <text evidence="1">The sequence shown here is derived from an EMBL/GenBank/DDBJ whole genome shotgun (WGS) entry which is preliminary data.</text>
</comment>
<proteinExistence type="predicted"/>
<accession>A0AAV6SRG0</accession>
<name>A0AAV6SRG0_SOLSE</name>